<comment type="catalytic activity">
    <reaction evidence="4">
        <text>uridine(516) in 16S rRNA = pseudouridine(516) in 16S rRNA</text>
        <dbReference type="Rhea" id="RHEA:38867"/>
        <dbReference type="Rhea" id="RHEA-COMP:10089"/>
        <dbReference type="Rhea" id="RHEA-COMP:10090"/>
        <dbReference type="ChEBI" id="CHEBI:65314"/>
        <dbReference type="ChEBI" id="CHEBI:65315"/>
        <dbReference type="EC" id="5.4.99.19"/>
    </reaction>
</comment>
<comment type="similarity">
    <text evidence="1 7">Belongs to the pseudouridine synthase RsuA family.</text>
</comment>
<evidence type="ECO:0000256" key="7">
    <source>
        <dbReference type="RuleBase" id="RU003887"/>
    </source>
</evidence>
<dbReference type="Gene3D" id="3.30.70.580">
    <property type="entry name" value="Pseudouridine synthase I, catalytic domain, N-terminal subdomain"/>
    <property type="match status" value="1"/>
</dbReference>
<accession>A0A5P9NJG8</accession>
<dbReference type="PANTHER" id="PTHR47683">
    <property type="entry name" value="PSEUDOURIDINE SYNTHASE FAMILY PROTEIN-RELATED"/>
    <property type="match status" value="1"/>
</dbReference>
<dbReference type="InterPro" id="IPR018496">
    <property type="entry name" value="PsdUridine_synth_RsuA/RluB_CS"/>
</dbReference>
<dbReference type="GO" id="GO:0003723">
    <property type="term" value="F:RNA binding"/>
    <property type="evidence" value="ECO:0007669"/>
    <property type="project" value="UniProtKB-KW"/>
</dbReference>
<dbReference type="Gene3D" id="3.30.70.1560">
    <property type="entry name" value="Alpha-L RNA-binding motif"/>
    <property type="match status" value="1"/>
</dbReference>
<dbReference type="InterPro" id="IPR042092">
    <property type="entry name" value="PsdUridine_s_RsuA/RluB/E/F_cat"/>
</dbReference>
<name>A0A5P9NJG8_9GAMM</name>
<keyword evidence="2 6" id="KW-0694">RNA-binding</keyword>
<evidence type="ECO:0000256" key="5">
    <source>
        <dbReference type="ARBA" id="ARBA00037590"/>
    </source>
</evidence>
<keyword evidence="3 7" id="KW-0413">Isomerase</keyword>
<evidence type="ECO:0000256" key="4">
    <source>
        <dbReference type="ARBA" id="ARBA00036749"/>
    </source>
</evidence>
<proteinExistence type="inferred from homology"/>
<dbReference type="KEGG" id="halc:EY643_09660"/>
<dbReference type="GO" id="GO:0160136">
    <property type="term" value="F:16S rRNA pseudouridine(516) synthase activity"/>
    <property type="evidence" value="ECO:0007669"/>
    <property type="project" value="UniProtKB-EC"/>
</dbReference>
<dbReference type="InterPro" id="IPR036986">
    <property type="entry name" value="S4_RNA-bd_sf"/>
</dbReference>
<dbReference type="GO" id="GO:0006364">
    <property type="term" value="P:rRNA processing"/>
    <property type="evidence" value="ECO:0007669"/>
    <property type="project" value="UniProtKB-ARBA"/>
</dbReference>
<dbReference type="AlphaFoldDB" id="A0A5P9NJG8"/>
<protein>
    <recommendedName>
        <fullName evidence="7">Pseudouridine synthase</fullName>
        <ecNumber evidence="7">5.4.99.-</ecNumber>
    </recommendedName>
</protein>
<dbReference type="InterPro" id="IPR050343">
    <property type="entry name" value="RsuA_PseudoU_synthase"/>
</dbReference>
<dbReference type="RefSeq" id="WP_152662013.1">
    <property type="nucleotide sequence ID" value="NZ_CP036422.1"/>
</dbReference>
<dbReference type="PROSITE" id="PS50889">
    <property type="entry name" value="S4"/>
    <property type="match status" value="1"/>
</dbReference>
<gene>
    <name evidence="9" type="ORF">EY643_09660</name>
</gene>
<evidence type="ECO:0000259" key="8">
    <source>
        <dbReference type="Pfam" id="PF00849"/>
    </source>
</evidence>
<dbReference type="EMBL" id="CP036422">
    <property type="protein sequence ID" value="QFU75907.1"/>
    <property type="molecule type" value="Genomic_DNA"/>
</dbReference>
<dbReference type="InterPro" id="IPR000748">
    <property type="entry name" value="PsdUridine_synth_RsuA/RluB/E/F"/>
</dbReference>
<organism evidence="9 10">
    <name type="scientific">Halioglobus maricola</name>
    <dbReference type="NCBI Taxonomy" id="2601894"/>
    <lineage>
        <taxon>Bacteria</taxon>
        <taxon>Pseudomonadati</taxon>
        <taxon>Pseudomonadota</taxon>
        <taxon>Gammaproteobacteria</taxon>
        <taxon>Cellvibrionales</taxon>
        <taxon>Halieaceae</taxon>
        <taxon>Halioglobus</taxon>
    </lineage>
</organism>
<dbReference type="PANTHER" id="PTHR47683:SF4">
    <property type="entry name" value="PSEUDOURIDINE SYNTHASE"/>
    <property type="match status" value="1"/>
</dbReference>
<evidence type="ECO:0000256" key="3">
    <source>
        <dbReference type="ARBA" id="ARBA00023235"/>
    </source>
</evidence>
<dbReference type="OrthoDB" id="9807213at2"/>
<dbReference type="GO" id="GO:0001522">
    <property type="term" value="P:pseudouridine synthesis"/>
    <property type="evidence" value="ECO:0007669"/>
    <property type="project" value="InterPro"/>
</dbReference>
<dbReference type="InterPro" id="IPR020094">
    <property type="entry name" value="TruA/RsuA/RluB/E/F_N"/>
</dbReference>
<evidence type="ECO:0000256" key="6">
    <source>
        <dbReference type="PROSITE-ProRule" id="PRU00182"/>
    </source>
</evidence>
<dbReference type="PROSITE" id="PS01149">
    <property type="entry name" value="PSI_RSU"/>
    <property type="match status" value="1"/>
</dbReference>
<dbReference type="SUPFAM" id="SSF55120">
    <property type="entry name" value="Pseudouridine synthase"/>
    <property type="match status" value="1"/>
</dbReference>
<dbReference type="EC" id="5.4.99.-" evidence="7"/>
<comment type="function">
    <text evidence="5">Responsible for synthesis of pseudouridine from uracil-516 in 16S ribosomal RNA.</text>
</comment>
<dbReference type="Pfam" id="PF00849">
    <property type="entry name" value="PseudoU_synth_2"/>
    <property type="match status" value="1"/>
</dbReference>
<dbReference type="SUPFAM" id="SSF55174">
    <property type="entry name" value="Alpha-L RNA-binding motif"/>
    <property type="match status" value="1"/>
</dbReference>
<keyword evidence="10" id="KW-1185">Reference proteome</keyword>
<reference evidence="9 10" key="1">
    <citation type="submission" date="2019-02" db="EMBL/GenBank/DDBJ databases">
        <authorList>
            <person name="Li S.-H."/>
        </authorList>
    </citation>
    <scope>NUCLEOTIDE SEQUENCE [LARGE SCALE GENOMIC DNA]</scope>
    <source>
        <strain evidence="9 10">IMCC14385</strain>
    </source>
</reference>
<dbReference type="InterPro" id="IPR020103">
    <property type="entry name" value="PsdUridine_synth_cat_dom_sf"/>
</dbReference>
<sequence>MRSKHARLDRFISYHKGISRRAVKPLLAQGRVRVDNLSTCSADTVIGEFTRVEIDDEVLQAKQPRYLMMNKPAGVVSATHDAQHKTVIDLFSGEDVGDLHLAGRLDYNSTGLLLLTNDGRWSRWLSDPRAGIVKRYRVTLRDPVTQPMIEAFQTGIHFPYEDLVTRPAALNVVSAKAPYIADVALGEGRYHQIKRMFGRFRNEVLALHRYAIGPYTLPVDLEPGQTRDVEPKLPSHWS</sequence>
<feature type="domain" description="Pseudouridine synthase RsuA/RluA-like" evidence="8">
    <location>
        <begin position="66"/>
        <end position="197"/>
    </location>
</feature>
<dbReference type="InterPro" id="IPR006145">
    <property type="entry name" value="PsdUridine_synth_RsuA/RluA"/>
</dbReference>
<dbReference type="NCBIfam" id="TIGR00093">
    <property type="entry name" value="pseudouridine synthase"/>
    <property type="match status" value="1"/>
</dbReference>
<evidence type="ECO:0000256" key="2">
    <source>
        <dbReference type="ARBA" id="ARBA00022884"/>
    </source>
</evidence>
<dbReference type="Gene3D" id="3.10.290.10">
    <property type="entry name" value="RNA-binding S4 domain"/>
    <property type="match status" value="1"/>
</dbReference>
<evidence type="ECO:0000256" key="1">
    <source>
        <dbReference type="ARBA" id="ARBA00008348"/>
    </source>
</evidence>
<dbReference type="Proteomes" id="UP000326287">
    <property type="component" value="Chromosome"/>
</dbReference>
<evidence type="ECO:0000313" key="9">
    <source>
        <dbReference type="EMBL" id="QFU75907.1"/>
    </source>
</evidence>
<evidence type="ECO:0000313" key="10">
    <source>
        <dbReference type="Proteomes" id="UP000326287"/>
    </source>
</evidence>